<dbReference type="Proteomes" id="UP000275078">
    <property type="component" value="Unassembled WGS sequence"/>
</dbReference>
<protein>
    <recommendedName>
        <fullName evidence="3">F-box domain-containing protein</fullName>
    </recommendedName>
</protein>
<reference evidence="1 2" key="1">
    <citation type="journal article" date="2018" name="Nat. Ecol. Evol.">
        <title>Pezizomycetes genomes reveal the molecular basis of ectomycorrhizal truffle lifestyle.</title>
        <authorList>
            <person name="Murat C."/>
            <person name="Payen T."/>
            <person name="Noel B."/>
            <person name="Kuo A."/>
            <person name="Morin E."/>
            <person name="Chen J."/>
            <person name="Kohler A."/>
            <person name="Krizsan K."/>
            <person name="Balestrini R."/>
            <person name="Da Silva C."/>
            <person name="Montanini B."/>
            <person name="Hainaut M."/>
            <person name="Levati E."/>
            <person name="Barry K.W."/>
            <person name="Belfiori B."/>
            <person name="Cichocki N."/>
            <person name="Clum A."/>
            <person name="Dockter R.B."/>
            <person name="Fauchery L."/>
            <person name="Guy J."/>
            <person name="Iotti M."/>
            <person name="Le Tacon F."/>
            <person name="Lindquist E.A."/>
            <person name="Lipzen A."/>
            <person name="Malagnac F."/>
            <person name="Mello A."/>
            <person name="Molinier V."/>
            <person name="Miyauchi S."/>
            <person name="Poulain J."/>
            <person name="Riccioni C."/>
            <person name="Rubini A."/>
            <person name="Sitrit Y."/>
            <person name="Splivallo R."/>
            <person name="Traeger S."/>
            <person name="Wang M."/>
            <person name="Zifcakova L."/>
            <person name="Wipf D."/>
            <person name="Zambonelli A."/>
            <person name="Paolocci F."/>
            <person name="Nowrousian M."/>
            <person name="Ottonello S."/>
            <person name="Baldrian P."/>
            <person name="Spatafora J.W."/>
            <person name="Henrissat B."/>
            <person name="Nagy L.G."/>
            <person name="Aury J.M."/>
            <person name="Wincker P."/>
            <person name="Grigoriev I.V."/>
            <person name="Bonfante P."/>
            <person name="Martin F.M."/>
        </authorList>
    </citation>
    <scope>NUCLEOTIDE SEQUENCE [LARGE SCALE GENOMIC DNA]</scope>
    <source>
        <strain evidence="1 2">RN42</strain>
    </source>
</reference>
<evidence type="ECO:0000313" key="2">
    <source>
        <dbReference type="Proteomes" id="UP000275078"/>
    </source>
</evidence>
<evidence type="ECO:0000313" key="1">
    <source>
        <dbReference type="EMBL" id="RPA80240.1"/>
    </source>
</evidence>
<keyword evidence="2" id="KW-1185">Reference proteome</keyword>
<name>A0A3N4I7Z1_ASCIM</name>
<accession>A0A3N4I7Z1</accession>
<evidence type="ECO:0008006" key="3">
    <source>
        <dbReference type="Google" id="ProtNLM"/>
    </source>
</evidence>
<dbReference type="EMBL" id="ML119690">
    <property type="protein sequence ID" value="RPA80240.1"/>
    <property type="molecule type" value="Genomic_DNA"/>
</dbReference>
<proteinExistence type="predicted"/>
<gene>
    <name evidence="1" type="ORF">BJ508DRAFT_307624</name>
</gene>
<organism evidence="1 2">
    <name type="scientific">Ascobolus immersus RN42</name>
    <dbReference type="NCBI Taxonomy" id="1160509"/>
    <lineage>
        <taxon>Eukaryota</taxon>
        <taxon>Fungi</taxon>
        <taxon>Dikarya</taxon>
        <taxon>Ascomycota</taxon>
        <taxon>Pezizomycotina</taxon>
        <taxon>Pezizomycetes</taxon>
        <taxon>Pezizales</taxon>
        <taxon>Ascobolaceae</taxon>
        <taxon>Ascobolus</taxon>
    </lineage>
</organism>
<dbReference type="AlphaFoldDB" id="A0A3N4I7Z1"/>
<sequence length="250" mass="29234">MSASQNHGSSNTAILSLPNELLHQIILACQFHDPRAYLRLASINKRFLALVTTPYTETAFATQWISTYLRNETTPPIIEYIIRYVCFHRVPPFRCRDVECYWAPHYTVPSGSTREEIETFVAHWAGTDVDQWSSRHKGHPNAISIRWDGSFADSADLGTLVRGYTNLEAAWFIEFYERLRRRGTAPWCMQGMDTLKFGLLEILLAFYLVEGYRKSNEGRWRNQEPGINFFDWGWFESRRVLMKKKCQCWC</sequence>